<proteinExistence type="predicted"/>
<dbReference type="OrthoDB" id="678747at2"/>
<feature type="signal peptide" evidence="2">
    <location>
        <begin position="1"/>
        <end position="23"/>
    </location>
</feature>
<feature type="chain" id="PRO_5019547408" evidence="2">
    <location>
        <begin position="24"/>
        <end position="89"/>
    </location>
</feature>
<accession>A0A418R4A6</accession>
<dbReference type="AlphaFoldDB" id="A0A418R4A6"/>
<dbReference type="RefSeq" id="WP_119654863.1">
    <property type="nucleotide sequence ID" value="NZ_JBHUOI010000041.1"/>
</dbReference>
<sequence>MKKITVNGLFALLLLLMSLLPLAGAAQCTMCKTQVEAASNEKDGYDTTGLNKGIVYLMTIPYVLIGAVGFFWYRHTQQQKKKASTNGGH</sequence>
<keyword evidence="2" id="KW-0732">Signal</keyword>
<gene>
    <name evidence="3" type="ORF">D0T11_05945</name>
</gene>
<dbReference type="Proteomes" id="UP000284250">
    <property type="component" value="Unassembled WGS sequence"/>
</dbReference>
<dbReference type="EMBL" id="QYCN01000006">
    <property type="protein sequence ID" value="RIY12181.1"/>
    <property type="molecule type" value="Genomic_DNA"/>
</dbReference>
<keyword evidence="1" id="KW-0812">Transmembrane</keyword>
<feature type="transmembrane region" description="Helical" evidence="1">
    <location>
        <begin position="53"/>
        <end position="73"/>
    </location>
</feature>
<evidence type="ECO:0000313" key="3">
    <source>
        <dbReference type="EMBL" id="RIY12181.1"/>
    </source>
</evidence>
<keyword evidence="4" id="KW-1185">Reference proteome</keyword>
<evidence type="ECO:0000256" key="1">
    <source>
        <dbReference type="SAM" id="Phobius"/>
    </source>
</evidence>
<protein>
    <submittedName>
        <fullName evidence="3">Uncharacterized protein</fullName>
    </submittedName>
</protein>
<keyword evidence="1" id="KW-1133">Transmembrane helix</keyword>
<comment type="caution">
    <text evidence="3">The sequence shown here is derived from an EMBL/GenBank/DDBJ whole genome shotgun (WGS) entry which is preliminary data.</text>
</comment>
<evidence type="ECO:0000313" key="4">
    <source>
        <dbReference type="Proteomes" id="UP000284250"/>
    </source>
</evidence>
<keyword evidence="1" id="KW-0472">Membrane</keyword>
<evidence type="ECO:0000256" key="2">
    <source>
        <dbReference type="SAM" id="SignalP"/>
    </source>
</evidence>
<organism evidence="3 4">
    <name type="scientific">Hymenobacter rubripertinctus</name>
    <dbReference type="NCBI Taxonomy" id="2029981"/>
    <lineage>
        <taxon>Bacteria</taxon>
        <taxon>Pseudomonadati</taxon>
        <taxon>Bacteroidota</taxon>
        <taxon>Cytophagia</taxon>
        <taxon>Cytophagales</taxon>
        <taxon>Hymenobacteraceae</taxon>
        <taxon>Hymenobacter</taxon>
    </lineage>
</organism>
<reference evidence="3 4" key="1">
    <citation type="submission" date="2019-01" db="EMBL/GenBank/DDBJ databases">
        <title>Hymenobacter humicola sp. nov., isolated from soils in Antarctica.</title>
        <authorList>
            <person name="Sedlacek I."/>
            <person name="Holochova P."/>
            <person name="Kralova S."/>
            <person name="Pantucek R."/>
            <person name="Stankova E."/>
            <person name="Vrbovska V."/>
            <person name="Kristofova L."/>
            <person name="Svec P."/>
            <person name="Busse H.-J."/>
        </authorList>
    </citation>
    <scope>NUCLEOTIDE SEQUENCE [LARGE SCALE GENOMIC DNA]</scope>
    <source>
        <strain evidence="3 4">CCM 8852</strain>
    </source>
</reference>
<name>A0A418R4A6_9BACT</name>